<keyword evidence="2" id="KW-1185">Reference proteome</keyword>
<organism evidence="1 2">
    <name type="scientific">Acer negundo</name>
    <name type="common">Box elder</name>
    <dbReference type="NCBI Taxonomy" id="4023"/>
    <lineage>
        <taxon>Eukaryota</taxon>
        <taxon>Viridiplantae</taxon>
        <taxon>Streptophyta</taxon>
        <taxon>Embryophyta</taxon>
        <taxon>Tracheophyta</taxon>
        <taxon>Spermatophyta</taxon>
        <taxon>Magnoliopsida</taxon>
        <taxon>eudicotyledons</taxon>
        <taxon>Gunneridae</taxon>
        <taxon>Pentapetalae</taxon>
        <taxon>rosids</taxon>
        <taxon>malvids</taxon>
        <taxon>Sapindales</taxon>
        <taxon>Sapindaceae</taxon>
        <taxon>Hippocastanoideae</taxon>
        <taxon>Acereae</taxon>
        <taxon>Acer</taxon>
    </lineage>
</organism>
<dbReference type="EMBL" id="JAJSOW010000102">
    <property type="protein sequence ID" value="KAI9178424.1"/>
    <property type="molecule type" value="Genomic_DNA"/>
</dbReference>
<accession>A0AAD5J1S9</accession>
<proteinExistence type="predicted"/>
<protein>
    <submittedName>
        <fullName evidence="1">Uncharacterized protein</fullName>
    </submittedName>
</protein>
<name>A0AAD5J1S9_ACENE</name>
<evidence type="ECO:0000313" key="1">
    <source>
        <dbReference type="EMBL" id="KAI9178424.1"/>
    </source>
</evidence>
<comment type="caution">
    <text evidence="1">The sequence shown here is derived from an EMBL/GenBank/DDBJ whole genome shotgun (WGS) entry which is preliminary data.</text>
</comment>
<sequence length="115" mass="13230">MVDDHMVNRSKFDKGKVMVLVPISRQCDDWLEVVVDKNVFRIFVEVDKSPVESNWSSNYGKKVRVVQNSRADFQEREQVCLGNMYGRKMGDEGLDNRSHIKLPFEKLAAGLLVRG</sequence>
<dbReference type="Proteomes" id="UP001064489">
    <property type="component" value="Chromosome 5"/>
</dbReference>
<reference evidence="1" key="1">
    <citation type="journal article" date="2022" name="Plant J.">
        <title>Strategies of tolerance reflected in two North American maple genomes.</title>
        <authorList>
            <person name="McEvoy S.L."/>
            <person name="Sezen U.U."/>
            <person name="Trouern-Trend A."/>
            <person name="McMahon S.M."/>
            <person name="Schaberg P.G."/>
            <person name="Yang J."/>
            <person name="Wegrzyn J.L."/>
            <person name="Swenson N.G."/>
        </authorList>
    </citation>
    <scope>NUCLEOTIDE SEQUENCE</scope>
    <source>
        <strain evidence="1">91603</strain>
    </source>
</reference>
<reference evidence="1" key="2">
    <citation type="submission" date="2023-02" db="EMBL/GenBank/DDBJ databases">
        <authorList>
            <person name="Swenson N.G."/>
            <person name="Wegrzyn J.L."/>
            <person name="Mcevoy S.L."/>
        </authorList>
    </citation>
    <scope>NUCLEOTIDE SEQUENCE</scope>
    <source>
        <strain evidence="1">91603</strain>
        <tissue evidence="1">Leaf</tissue>
    </source>
</reference>
<evidence type="ECO:0000313" key="2">
    <source>
        <dbReference type="Proteomes" id="UP001064489"/>
    </source>
</evidence>
<dbReference type="AlphaFoldDB" id="A0AAD5J1S9"/>
<gene>
    <name evidence="1" type="ORF">LWI28_026324</name>
</gene>